<dbReference type="AlphaFoldDB" id="A0AAW1V201"/>
<evidence type="ECO:0000313" key="1">
    <source>
        <dbReference type="EMBL" id="KAK9886265.1"/>
    </source>
</evidence>
<gene>
    <name evidence="1" type="ORF">WA026_015776</name>
</gene>
<evidence type="ECO:0000313" key="2">
    <source>
        <dbReference type="Proteomes" id="UP001431783"/>
    </source>
</evidence>
<protein>
    <submittedName>
        <fullName evidence="1">Uncharacterized protein</fullName>
    </submittedName>
</protein>
<dbReference type="EMBL" id="JARQZJ010000099">
    <property type="protein sequence ID" value="KAK9886265.1"/>
    <property type="molecule type" value="Genomic_DNA"/>
</dbReference>
<keyword evidence="2" id="KW-1185">Reference proteome</keyword>
<proteinExistence type="predicted"/>
<organism evidence="1 2">
    <name type="scientific">Henosepilachna vigintioctopunctata</name>
    <dbReference type="NCBI Taxonomy" id="420089"/>
    <lineage>
        <taxon>Eukaryota</taxon>
        <taxon>Metazoa</taxon>
        <taxon>Ecdysozoa</taxon>
        <taxon>Arthropoda</taxon>
        <taxon>Hexapoda</taxon>
        <taxon>Insecta</taxon>
        <taxon>Pterygota</taxon>
        <taxon>Neoptera</taxon>
        <taxon>Endopterygota</taxon>
        <taxon>Coleoptera</taxon>
        <taxon>Polyphaga</taxon>
        <taxon>Cucujiformia</taxon>
        <taxon>Coccinelloidea</taxon>
        <taxon>Coccinellidae</taxon>
        <taxon>Epilachninae</taxon>
        <taxon>Epilachnini</taxon>
        <taxon>Henosepilachna</taxon>
    </lineage>
</organism>
<dbReference type="Proteomes" id="UP001431783">
    <property type="component" value="Unassembled WGS sequence"/>
</dbReference>
<accession>A0AAW1V201</accession>
<sequence length="107" mass="11587">MGSPIAPPFYRCWGVLDALTICPVCNSMGPLASLYYMGGCFRFPTAIPAHCSLLLALVVLILDESFGVGVCRMGSPPLEDGDLFDFRDLIKFAIGTCQDLVLIPLEE</sequence>
<reference evidence="1 2" key="1">
    <citation type="submission" date="2023-03" db="EMBL/GenBank/DDBJ databases">
        <title>Genome insight into feeding habits of ladybird beetles.</title>
        <authorList>
            <person name="Li H.-S."/>
            <person name="Huang Y.-H."/>
            <person name="Pang H."/>
        </authorList>
    </citation>
    <scope>NUCLEOTIDE SEQUENCE [LARGE SCALE GENOMIC DNA]</scope>
    <source>
        <strain evidence="1">SYSU_2023b</strain>
        <tissue evidence="1">Whole body</tissue>
    </source>
</reference>
<name>A0AAW1V201_9CUCU</name>
<comment type="caution">
    <text evidence="1">The sequence shown here is derived from an EMBL/GenBank/DDBJ whole genome shotgun (WGS) entry which is preliminary data.</text>
</comment>